<comment type="caution">
    <text evidence="14">The sequence shown here is derived from an EMBL/GenBank/DDBJ whole genome shotgun (WGS) entry which is preliminary data.</text>
</comment>
<feature type="transmembrane region" description="Helical" evidence="11">
    <location>
        <begin position="58"/>
        <end position="81"/>
    </location>
</feature>
<dbReference type="PROSITE" id="PS50216">
    <property type="entry name" value="DHHC"/>
    <property type="match status" value="1"/>
</dbReference>
<gene>
    <name evidence="14" type="ORF">B0A50_08719</name>
</gene>
<evidence type="ECO:0000256" key="3">
    <source>
        <dbReference type="ARBA" id="ARBA00022692"/>
    </source>
</evidence>
<evidence type="ECO:0000256" key="2">
    <source>
        <dbReference type="ARBA" id="ARBA00022679"/>
    </source>
</evidence>
<evidence type="ECO:0000256" key="9">
    <source>
        <dbReference type="ARBA" id="ARBA00038298"/>
    </source>
</evidence>
<evidence type="ECO:0000256" key="4">
    <source>
        <dbReference type="ARBA" id="ARBA00022989"/>
    </source>
</evidence>
<feature type="compositionally biased region" description="Basic and acidic residues" evidence="12">
    <location>
        <begin position="434"/>
        <end position="446"/>
    </location>
</feature>
<dbReference type="InterPro" id="IPR039859">
    <property type="entry name" value="PFA4/ZDH16/20/ERF2-like"/>
</dbReference>
<feature type="transmembrane region" description="Helical" evidence="11">
    <location>
        <begin position="164"/>
        <end position="187"/>
    </location>
</feature>
<reference evidence="14 15" key="1">
    <citation type="submission" date="2017-03" db="EMBL/GenBank/DDBJ databases">
        <title>Genomes of endolithic fungi from Antarctica.</title>
        <authorList>
            <person name="Coleine C."/>
            <person name="Masonjones S."/>
            <person name="Stajich J.E."/>
        </authorList>
    </citation>
    <scope>NUCLEOTIDE SEQUENCE [LARGE SCALE GENOMIC DNA]</scope>
    <source>
        <strain evidence="14 15">CCFEE 6315</strain>
    </source>
</reference>
<dbReference type="GO" id="GO:0005794">
    <property type="term" value="C:Golgi apparatus"/>
    <property type="evidence" value="ECO:0007669"/>
    <property type="project" value="TreeGrafter"/>
</dbReference>
<evidence type="ECO:0000313" key="14">
    <source>
        <dbReference type="EMBL" id="TKA21789.1"/>
    </source>
</evidence>
<protein>
    <recommendedName>
        <fullName evidence="11">Palmitoyltransferase</fullName>
        <ecNumber evidence="11">2.3.1.225</ecNumber>
    </recommendedName>
</protein>
<comment type="catalytic activity">
    <reaction evidence="10 11">
        <text>L-cysteinyl-[protein] + hexadecanoyl-CoA = S-hexadecanoyl-L-cysteinyl-[protein] + CoA</text>
        <dbReference type="Rhea" id="RHEA:36683"/>
        <dbReference type="Rhea" id="RHEA-COMP:10131"/>
        <dbReference type="Rhea" id="RHEA-COMP:11032"/>
        <dbReference type="ChEBI" id="CHEBI:29950"/>
        <dbReference type="ChEBI" id="CHEBI:57287"/>
        <dbReference type="ChEBI" id="CHEBI:57379"/>
        <dbReference type="ChEBI" id="CHEBI:74151"/>
        <dbReference type="EC" id="2.3.1.225"/>
    </reaction>
</comment>
<comment type="domain">
    <text evidence="11">The DHHC domain is required for palmitoyltransferase activity.</text>
</comment>
<dbReference type="EC" id="2.3.1.225" evidence="11"/>
<keyword evidence="4 11" id="KW-1133">Transmembrane helix</keyword>
<evidence type="ECO:0000256" key="5">
    <source>
        <dbReference type="ARBA" id="ARBA00023136"/>
    </source>
</evidence>
<dbReference type="OrthoDB" id="331948at2759"/>
<evidence type="ECO:0000256" key="8">
    <source>
        <dbReference type="ARBA" id="ARBA00023315"/>
    </source>
</evidence>
<feature type="transmembrane region" description="Helical" evidence="11">
    <location>
        <begin position="20"/>
        <end position="46"/>
    </location>
</feature>
<dbReference type="Pfam" id="PF01529">
    <property type="entry name" value="DHHC"/>
    <property type="match status" value="1"/>
</dbReference>
<keyword evidence="7" id="KW-0449">Lipoprotein</keyword>
<dbReference type="PANTHER" id="PTHR22883:SF23">
    <property type="entry name" value="PALMITOYLTRANSFERASE ZDHHC6"/>
    <property type="match status" value="1"/>
</dbReference>
<keyword evidence="5 11" id="KW-0472">Membrane</keyword>
<dbReference type="GO" id="GO:0005783">
    <property type="term" value="C:endoplasmic reticulum"/>
    <property type="evidence" value="ECO:0007669"/>
    <property type="project" value="TreeGrafter"/>
</dbReference>
<keyword evidence="3 11" id="KW-0812">Transmembrane</keyword>
<dbReference type="AlphaFoldDB" id="A0A4V5N300"/>
<evidence type="ECO:0000313" key="15">
    <source>
        <dbReference type="Proteomes" id="UP000308549"/>
    </source>
</evidence>
<comment type="subcellular location">
    <subcellularLocation>
        <location evidence="1">Membrane</location>
        <topology evidence="1">Multi-pass membrane protein</topology>
    </subcellularLocation>
</comment>
<accession>A0A4V5N300</accession>
<evidence type="ECO:0000256" key="6">
    <source>
        <dbReference type="ARBA" id="ARBA00023139"/>
    </source>
</evidence>
<keyword evidence="2 11" id="KW-0808">Transferase</keyword>
<dbReference type="GO" id="GO:0006612">
    <property type="term" value="P:protein targeting to membrane"/>
    <property type="evidence" value="ECO:0007669"/>
    <property type="project" value="TreeGrafter"/>
</dbReference>
<dbReference type="PANTHER" id="PTHR22883">
    <property type="entry name" value="ZINC FINGER DHHC DOMAIN CONTAINING PROTEIN"/>
    <property type="match status" value="1"/>
</dbReference>
<dbReference type="Proteomes" id="UP000308549">
    <property type="component" value="Unassembled WGS sequence"/>
</dbReference>
<dbReference type="GO" id="GO:0019706">
    <property type="term" value="F:protein-cysteine S-palmitoyltransferase activity"/>
    <property type="evidence" value="ECO:0007669"/>
    <property type="project" value="UniProtKB-EC"/>
</dbReference>
<evidence type="ECO:0000256" key="1">
    <source>
        <dbReference type="ARBA" id="ARBA00004141"/>
    </source>
</evidence>
<evidence type="ECO:0000256" key="10">
    <source>
        <dbReference type="ARBA" id="ARBA00048048"/>
    </source>
</evidence>
<proteinExistence type="inferred from homology"/>
<feature type="region of interest" description="Disordered" evidence="12">
    <location>
        <begin position="407"/>
        <end position="446"/>
    </location>
</feature>
<evidence type="ECO:0000259" key="13">
    <source>
        <dbReference type="Pfam" id="PF01529"/>
    </source>
</evidence>
<dbReference type="GO" id="GO:0016020">
    <property type="term" value="C:membrane"/>
    <property type="evidence" value="ECO:0007669"/>
    <property type="project" value="UniProtKB-SubCell"/>
</dbReference>
<name>A0A4V5N300_9PEZI</name>
<dbReference type="InterPro" id="IPR001594">
    <property type="entry name" value="Palmitoyltrfase_DHHC"/>
</dbReference>
<dbReference type="EMBL" id="NAJL01000100">
    <property type="protein sequence ID" value="TKA21789.1"/>
    <property type="molecule type" value="Genomic_DNA"/>
</dbReference>
<feature type="transmembrane region" description="Helical" evidence="11">
    <location>
        <begin position="194"/>
        <end position="215"/>
    </location>
</feature>
<feature type="compositionally biased region" description="Basic and acidic residues" evidence="12">
    <location>
        <begin position="407"/>
        <end position="418"/>
    </location>
</feature>
<feature type="domain" description="Palmitoyltransferase DHHC" evidence="13">
    <location>
        <begin position="121"/>
        <end position="230"/>
    </location>
</feature>
<comment type="similarity">
    <text evidence="9">Belongs to the DHHC palmitoyltransferase family. PFA5 subfamily.</text>
</comment>
<sequence length="464" mass="52861">MAKELPQSPRNRVSLATAKAVPFILTLVVAYASYVVVGPLSIDYLINNDRGDRKVATGIAISIVWFVLLIPVAVTWIRLLLVVSQDPGYVSYGDDESPGEPPQEFWMRDVFVCTPSGLPIWCHHCRNWKPDRAHHNQDTGRCTIKMDHFCPWVGGVVGERSMKFFAQFLCYSLVLSSYLLILLAFFVHRHTDRVQWLVALALAGFFVFFTLGMIVNTMRLIFNNTTSIEEAGPRTILMAVLLPPELQAELIARPSQAYSPAAHGHENVDDLHPAVSEINDPSHSNYFTNDSRGWPMRRLARSKAWKGTVTYPLPSSLSVDRPPLPAPEQRTFAILETWPGMNPWDLGTPYRNFTAVFGDRLHQWLLPIRHSPDCEHSSAISFYALGPQFEEMLDEVGLVQRNLSQEHSLEKGRRGVESRKKRRRRLGKGWQNGERPDGWISEKEARRRRNEARARIREEENVVQ</sequence>
<organism evidence="14 15">
    <name type="scientific">Salinomyces thailandicus</name>
    <dbReference type="NCBI Taxonomy" id="706561"/>
    <lineage>
        <taxon>Eukaryota</taxon>
        <taxon>Fungi</taxon>
        <taxon>Dikarya</taxon>
        <taxon>Ascomycota</taxon>
        <taxon>Pezizomycotina</taxon>
        <taxon>Dothideomycetes</taxon>
        <taxon>Dothideomycetidae</taxon>
        <taxon>Mycosphaerellales</taxon>
        <taxon>Teratosphaeriaceae</taxon>
        <taxon>Salinomyces</taxon>
    </lineage>
</organism>
<keyword evidence="8 11" id="KW-0012">Acyltransferase</keyword>
<keyword evidence="15" id="KW-1185">Reference proteome</keyword>
<keyword evidence="6" id="KW-0564">Palmitate</keyword>
<evidence type="ECO:0000256" key="11">
    <source>
        <dbReference type="RuleBase" id="RU079119"/>
    </source>
</evidence>
<evidence type="ECO:0000256" key="7">
    <source>
        <dbReference type="ARBA" id="ARBA00023288"/>
    </source>
</evidence>
<evidence type="ECO:0000256" key="12">
    <source>
        <dbReference type="SAM" id="MobiDB-lite"/>
    </source>
</evidence>